<comment type="caution">
    <text evidence="1">The sequence shown here is derived from an EMBL/GenBank/DDBJ whole genome shotgun (WGS) entry which is preliminary data.</text>
</comment>
<dbReference type="EMBL" id="BAAAPF010000157">
    <property type="protein sequence ID" value="GAA2134061.1"/>
    <property type="molecule type" value="Genomic_DNA"/>
</dbReference>
<proteinExistence type="predicted"/>
<gene>
    <name evidence="1" type="ORF">GCM10009802_42570</name>
</gene>
<organism evidence="1 2">
    <name type="scientific">Streptomyces synnematoformans</name>
    <dbReference type="NCBI Taxonomy" id="415721"/>
    <lineage>
        <taxon>Bacteria</taxon>
        <taxon>Bacillati</taxon>
        <taxon>Actinomycetota</taxon>
        <taxon>Actinomycetes</taxon>
        <taxon>Kitasatosporales</taxon>
        <taxon>Streptomycetaceae</taxon>
        <taxon>Streptomyces</taxon>
    </lineage>
</organism>
<dbReference type="Proteomes" id="UP001500443">
    <property type="component" value="Unassembled WGS sequence"/>
</dbReference>
<evidence type="ECO:0000313" key="1">
    <source>
        <dbReference type="EMBL" id="GAA2134061.1"/>
    </source>
</evidence>
<accession>A0ABN2YYI6</accession>
<dbReference type="RefSeq" id="WP_344291609.1">
    <property type="nucleotide sequence ID" value="NZ_BAAAPF010000157.1"/>
</dbReference>
<sequence>MGSEQTGTGRVTVYPLTHHWPDRRCLLAYTTTGDFGTTAIVGVLPVPELEHPDLLAVAAAHHAQGLYSSRGGHENACAGWVICTGWSARIGGSGPRLDVQSTAWSLRPDRRIPLAEQMYGHDILHTGTFTLDDGELMKQALRLAP</sequence>
<name>A0ABN2YYI6_9ACTN</name>
<protein>
    <submittedName>
        <fullName evidence="1">Uncharacterized protein</fullName>
    </submittedName>
</protein>
<keyword evidence="2" id="KW-1185">Reference proteome</keyword>
<reference evidence="1 2" key="1">
    <citation type="journal article" date="2019" name="Int. J. Syst. Evol. Microbiol.">
        <title>The Global Catalogue of Microorganisms (GCM) 10K type strain sequencing project: providing services to taxonomists for standard genome sequencing and annotation.</title>
        <authorList>
            <consortium name="The Broad Institute Genomics Platform"/>
            <consortium name="The Broad Institute Genome Sequencing Center for Infectious Disease"/>
            <person name="Wu L."/>
            <person name="Ma J."/>
        </authorList>
    </citation>
    <scope>NUCLEOTIDE SEQUENCE [LARGE SCALE GENOMIC DNA]</scope>
    <source>
        <strain evidence="1 2">JCM 15481</strain>
    </source>
</reference>
<evidence type="ECO:0000313" key="2">
    <source>
        <dbReference type="Proteomes" id="UP001500443"/>
    </source>
</evidence>